<dbReference type="RefSeq" id="WP_157420979.1">
    <property type="nucleotide sequence ID" value="NZ_CP014859.1"/>
</dbReference>
<name>A0AAC9HMY0_9PSEU</name>
<organism evidence="2 3">
    <name type="scientific">Actinoalloteichus hymeniacidonis</name>
    <dbReference type="NCBI Taxonomy" id="340345"/>
    <lineage>
        <taxon>Bacteria</taxon>
        <taxon>Bacillati</taxon>
        <taxon>Actinomycetota</taxon>
        <taxon>Actinomycetes</taxon>
        <taxon>Pseudonocardiales</taxon>
        <taxon>Pseudonocardiaceae</taxon>
        <taxon>Actinoalloteichus</taxon>
    </lineage>
</organism>
<feature type="transmembrane region" description="Helical" evidence="1">
    <location>
        <begin position="116"/>
        <end position="139"/>
    </location>
</feature>
<dbReference type="EMBL" id="CP014859">
    <property type="protein sequence ID" value="AOS62141.1"/>
    <property type="molecule type" value="Genomic_DNA"/>
</dbReference>
<sequence>MAALIPATVPGAVPDSNRGALQRRWDRVRPLLISGLLVLPALQLVIFGALMGFVMGVPAVLLVAIPAIPTAIVLRQLTKKRLLMTPSEWHYSTAISALLSIPFLLLPFFGARSAEYGQGFVLALVVTAVGLPLVSMLVVMQARRILHESPLTVLAGSEFILTYRLRSGRRSATILLEKDRIRWEAFTNTIGNSYGGRQAHIDVKGSFPLVNVRDTSVRLVKDTSDPRTWMRGHLAKIGPPPGPALVLHTKDGEWQLPMKEPDRLAPIAAARAQYVRAQRPG</sequence>
<feature type="transmembrane region" description="Helical" evidence="1">
    <location>
        <begin position="31"/>
        <end position="53"/>
    </location>
</feature>
<keyword evidence="1" id="KW-1133">Transmembrane helix</keyword>
<keyword evidence="3" id="KW-1185">Reference proteome</keyword>
<protein>
    <submittedName>
        <fullName evidence="2">Uncharacterized protein</fullName>
    </submittedName>
</protein>
<gene>
    <name evidence="2" type="ORF">TL08_06585</name>
</gene>
<evidence type="ECO:0000313" key="2">
    <source>
        <dbReference type="EMBL" id="AOS62141.1"/>
    </source>
</evidence>
<dbReference type="Proteomes" id="UP000095210">
    <property type="component" value="Chromosome"/>
</dbReference>
<proteinExistence type="predicted"/>
<feature type="transmembrane region" description="Helical" evidence="1">
    <location>
        <begin position="59"/>
        <end position="77"/>
    </location>
</feature>
<accession>A0AAC9HMY0</accession>
<feature type="transmembrane region" description="Helical" evidence="1">
    <location>
        <begin position="89"/>
        <end position="110"/>
    </location>
</feature>
<dbReference type="AlphaFoldDB" id="A0AAC9HMY0"/>
<dbReference type="KEGG" id="ahm:TL08_06585"/>
<evidence type="ECO:0000256" key="1">
    <source>
        <dbReference type="SAM" id="Phobius"/>
    </source>
</evidence>
<keyword evidence="1" id="KW-0472">Membrane</keyword>
<keyword evidence="1" id="KW-0812">Transmembrane</keyword>
<evidence type="ECO:0000313" key="3">
    <source>
        <dbReference type="Proteomes" id="UP000095210"/>
    </source>
</evidence>
<reference evidence="3" key="1">
    <citation type="submission" date="2016-03" db="EMBL/GenBank/DDBJ databases">
        <title>Complete genome sequence of the type strain Actinoalloteichus hymeniacidonis DSM 45092.</title>
        <authorList>
            <person name="Schaffert L."/>
            <person name="Albersmeier A."/>
            <person name="Winkler A."/>
            <person name="Kalinowski J."/>
            <person name="Zotchev S."/>
            <person name="Ruckert C."/>
        </authorList>
    </citation>
    <scope>NUCLEOTIDE SEQUENCE [LARGE SCALE GENOMIC DNA]</scope>
    <source>
        <strain evidence="3">HPA177(T) (DSM 45092(T))</strain>
    </source>
</reference>